<accession>A0AAD9IXP0</accession>
<dbReference type="GO" id="GO:0008270">
    <property type="term" value="F:zinc ion binding"/>
    <property type="evidence" value="ECO:0007669"/>
    <property type="project" value="UniProtKB-KW"/>
</dbReference>
<keyword evidence="6" id="KW-0539">Nucleus</keyword>
<dbReference type="GO" id="GO:0000981">
    <property type="term" value="F:DNA-binding transcription factor activity, RNA polymerase II-specific"/>
    <property type="evidence" value="ECO:0007669"/>
    <property type="project" value="TreeGrafter"/>
</dbReference>
<feature type="compositionally biased region" description="Basic residues" evidence="8">
    <location>
        <begin position="352"/>
        <end position="362"/>
    </location>
</feature>
<evidence type="ECO:0000256" key="2">
    <source>
        <dbReference type="ARBA" id="ARBA00022723"/>
    </source>
</evidence>
<feature type="region of interest" description="Disordered" evidence="8">
    <location>
        <begin position="851"/>
        <end position="895"/>
    </location>
</feature>
<gene>
    <name evidence="10" type="ORF">LSH36_912g00034</name>
</gene>
<evidence type="ECO:0000256" key="3">
    <source>
        <dbReference type="ARBA" id="ARBA00022737"/>
    </source>
</evidence>
<evidence type="ECO:0000313" key="10">
    <source>
        <dbReference type="EMBL" id="KAK2142799.1"/>
    </source>
</evidence>
<evidence type="ECO:0000256" key="5">
    <source>
        <dbReference type="ARBA" id="ARBA00022833"/>
    </source>
</evidence>
<evidence type="ECO:0000256" key="1">
    <source>
        <dbReference type="ARBA" id="ARBA00004123"/>
    </source>
</evidence>
<dbReference type="Gene3D" id="3.30.160.60">
    <property type="entry name" value="Classic Zinc Finger"/>
    <property type="match status" value="2"/>
</dbReference>
<feature type="compositionally biased region" description="Basic and acidic residues" evidence="8">
    <location>
        <begin position="504"/>
        <end position="525"/>
    </location>
</feature>
<feature type="region of interest" description="Disordered" evidence="8">
    <location>
        <begin position="352"/>
        <end position="371"/>
    </location>
</feature>
<name>A0AAD9IXP0_9ANNE</name>
<dbReference type="Proteomes" id="UP001208570">
    <property type="component" value="Unassembled WGS sequence"/>
</dbReference>
<evidence type="ECO:0000256" key="4">
    <source>
        <dbReference type="ARBA" id="ARBA00022771"/>
    </source>
</evidence>
<proteinExistence type="predicted"/>
<feature type="region of interest" description="Disordered" evidence="8">
    <location>
        <begin position="409"/>
        <end position="533"/>
    </location>
</feature>
<keyword evidence="3" id="KW-0677">Repeat</keyword>
<evidence type="ECO:0000259" key="9">
    <source>
        <dbReference type="PROSITE" id="PS50157"/>
    </source>
</evidence>
<dbReference type="PROSITE" id="PS50157">
    <property type="entry name" value="ZINC_FINGER_C2H2_2"/>
    <property type="match status" value="3"/>
</dbReference>
<dbReference type="EMBL" id="JAODUP010000912">
    <property type="protein sequence ID" value="KAK2142799.1"/>
    <property type="molecule type" value="Genomic_DNA"/>
</dbReference>
<keyword evidence="4 7" id="KW-0863">Zinc-finger</keyword>
<dbReference type="InterPro" id="IPR013087">
    <property type="entry name" value="Znf_C2H2_type"/>
</dbReference>
<dbReference type="SUPFAM" id="SSF57667">
    <property type="entry name" value="beta-beta-alpha zinc fingers"/>
    <property type="match status" value="2"/>
</dbReference>
<keyword evidence="11" id="KW-1185">Reference proteome</keyword>
<dbReference type="AlphaFoldDB" id="A0AAD9IXP0"/>
<keyword evidence="2" id="KW-0479">Metal-binding</keyword>
<dbReference type="GO" id="GO:0005634">
    <property type="term" value="C:nucleus"/>
    <property type="evidence" value="ECO:0007669"/>
    <property type="project" value="UniProtKB-SubCell"/>
</dbReference>
<reference evidence="10" key="1">
    <citation type="journal article" date="2023" name="Mol. Biol. Evol.">
        <title>Third-Generation Sequencing Reveals the Adaptive Role of the Epigenome in Three Deep-Sea Polychaetes.</title>
        <authorList>
            <person name="Perez M."/>
            <person name="Aroh O."/>
            <person name="Sun Y."/>
            <person name="Lan Y."/>
            <person name="Juniper S.K."/>
            <person name="Young C.R."/>
            <person name="Angers B."/>
            <person name="Qian P.Y."/>
        </authorList>
    </citation>
    <scope>NUCLEOTIDE SEQUENCE</scope>
    <source>
        <strain evidence="10">P08H-3</strain>
    </source>
</reference>
<dbReference type="InterPro" id="IPR036236">
    <property type="entry name" value="Znf_C2H2_sf"/>
</dbReference>
<comment type="caution">
    <text evidence="10">The sequence shown here is derived from an EMBL/GenBank/DDBJ whole genome shotgun (WGS) entry which is preliminary data.</text>
</comment>
<dbReference type="SMART" id="SM00355">
    <property type="entry name" value="ZnF_C2H2"/>
    <property type="match status" value="5"/>
</dbReference>
<dbReference type="Pfam" id="PF13912">
    <property type="entry name" value="zf-C2H2_6"/>
    <property type="match status" value="2"/>
</dbReference>
<feature type="compositionally biased region" description="Polar residues" evidence="8">
    <location>
        <begin position="414"/>
        <end position="430"/>
    </location>
</feature>
<feature type="domain" description="C2H2-type" evidence="9">
    <location>
        <begin position="726"/>
        <end position="753"/>
    </location>
</feature>
<evidence type="ECO:0000256" key="8">
    <source>
        <dbReference type="SAM" id="MobiDB-lite"/>
    </source>
</evidence>
<keyword evidence="5" id="KW-0862">Zinc</keyword>
<feature type="compositionally biased region" description="Polar residues" evidence="8">
    <location>
        <begin position="440"/>
        <end position="449"/>
    </location>
</feature>
<feature type="domain" description="C2H2-type" evidence="9">
    <location>
        <begin position="755"/>
        <end position="783"/>
    </location>
</feature>
<organism evidence="10 11">
    <name type="scientific">Paralvinella palmiformis</name>
    <dbReference type="NCBI Taxonomy" id="53620"/>
    <lineage>
        <taxon>Eukaryota</taxon>
        <taxon>Metazoa</taxon>
        <taxon>Spiralia</taxon>
        <taxon>Lophotrochozoa</taxon>
        <taxon>Annelida</taxon>
        <taxon>Polychaeta</taxon>
        <taxon>Sedentaria</taxon>
        <taxon>Canalipalpata</taxon>
        <taxon>Terebellida</taxon>
        <taxon>Terebelliformia</taxon>
        <taxon>Alvinellidae</taxon>
        <taxon>Paralvinella</taxon>
    </lineage>
</organism>
<sequence>MDPCNQMVTTVMPREMSIVSAIYVDSMNTPRLENEAYIIPNGESRNTDKTNNCSIPIIEEFQNQCSAAADVQDVLTTALSESQIDLSNVQVDHCKDLPKDERVNIGSGACDSKPAFQDPANSDRVIFPTVTTRNDGRNTLDCDRDIISADVQSDSGLPNKPSNITTVQNGIVSVLDTVPQCLYYDLQPSFSQRDTIDEHGLKILADVISHKPVAAGVDSVCSIVPDNGTLSTSSVGIVSSDVTPICQTKPREGRLDLGFPPDVIDVWTLLEDNQTLHLTGSSPTNGCCLETCLEKESMNAWTYALSPISECGCIRRDVADLLNIIRSRRTSDIGVQVCPEMLIVNATRFKKRGGQSKKRRNTGRPTSSVEERNRSCCFTSVMTRSGRSGDEYVTTDGCISRRENGGEIQHRTIDVQTASTSLVPSSTSNRRQTDIDASLKESTVTSESVDPNEEMNETSQKVNVSSCALDEMVTESANGEQRQEVSVSEAIRNSETETFGPGGESEKRGSDCCDDVGKAAKDNNHQHYRHSIKSSRSLNKELYELNGKVAEALKYTDSGDRQTCIICGNVSPHRWLLLLHLRRFHVMNPEDYLMLLKWPPAKRERELDRLRKSQWQATKRHSPKRAGTLPCHFCGEQILGIQNMKRHLKVEHGRLPAGELAEKVRYYTDEYGKLIHRNRMVAMRKANLTKTEFPCRYCGRPMAMSCTRSRHEIYRCPKNPDRRKRYNCSCCGTSYRTQDELVKHRARHAQHDFKFVCDKCGKEYRTKPMLHEHKMTVHLGREPKYVCSICQKSFHYRDKLEKHLVAHSGKTKDDVQKHTRYVHKRRYPHHCDRCGHGVAKLRYLETHKCGRVRRGRASDTQPRRRTESAAEPAGTGTYRPAGDPPTSGQPENAMVAPPSECLASAQFGESPVGSVGYRADDGRQSSVVVSVEQFMAGQCPADIGYAGVPATLSLSQFVGPLPVGPVYALSDGGEAGSGRVQQLVDGGTLLQPQQQQLQPGHHQQQQQMTHVVSGETVQVVDYKMSPYQE</sequence>
<dbReference type="PANTHER" id="PTHR24394:SF29">
    <property type="entry name" value="MYONEURIN"/>
    <property type="match status" value="1"/>
</dbReference>
<feature type="domain" description="C2H2-type" evidence="9">
    <location>
        <begin position="785"/>
        <end position="812"/>
    </location>
</feature>
<evidence type="ECO:0000313" key="11">
    <source>
        <dbReference type="Proteomes" id="UP001208570"/>
    </source>
</evidence>
<evidence type="ECO:0000256" key="7">
    <source>
        <dbReference type="PROSITE-ProRule" id="PRU00042"/>
    </source>
</evidence>
<dbReference type="PANTHER" id="PTHR24394">
    <property type="entry name" value="ZINC FINGER PROTEIN"/>
    <property type="match status" value="1"/>
</dbReference>
<feature type="compositionally biased region" description="Polar residues" evidence="8">
    <location>
        <begin position="475"/>
        <end position="497"/>
    </location>
</feature>
<evidence type="ECO:0000256" key="6">
    <source>
        <dbReference type="ARBA" id="ARBA00023242"/>
    </source>
</evidence>
<dbReference type="PROSITE" id="PS00028">
    <property type="entry name" value="ZINC_FINGER_C2H2_1"/>
    <property type="match status" value="3"/>
</dbReference>
<feature type="compositionally biased region" description="Polar residues" evidence="8">
    <location>
        <begin position="457"/>
        <end position="466"/>
    </location>
</feature>
<protein>
    <recommendedName>
        <fullName evidence="9">C2H2-type domain-containing protein</fullName>
    </recommendedName>
</protein>
<comment type="subcellular location">
    <subcellularLocation>
        <location evidence="1">Nucleus</location>
    </subcellularLocation>
</comment>